<dbReference type="Gene3D" id="2.60.260.20">
    <property type="entry name" value="Urease metallochaperone UreE, N-terminal domain"/>
    <property type="match status" value="2"/>
</dbReference>
<dbReference type="SUPFAM" id="SSF57938">
    <property type="entry name" value="DnaJ/Hsp40 cysteine-rich domain"/>
    <property type="match status" value="1"/>
</dbReference>
<dbReference type="CDD" id="cd10719">
    <property type="entry name" value="DnaJ_zf"/>
    <property type="match status" value="1"/>
</dbReference>
<evidence type="ECO:0000256" key="6">
    <source>
        <dbReference type="SAM" id="MobiDB-lite"/>
    </source>
</evidence>
<feature type="domain" description="CR-type" evidence="8">
    <location>
        <begin position="182"/>
        <end position="266"/>
    </location>
</feature>
<reference evidence="9" key="1">
    <citation type="submission" date="2021-02" db="EMBL/GenBank/DDBJ databases">
        <authorList>
            <person name="Nowell W R."/>
        </authorList>
    </citation>
    <scope>NUCLEOTIDE SEQUENCE</scope>
</reference>
<dbReference type="InterPro" id="IPR036410">
    <property type="entry name" value="HSP_DnaJ_Cys-rich_dom_sf"/>
</dbReference>
<dbReference type="EMBL" id="CAJNOO010001150">
    <property type="protein sequence ID" value="CAF1105567.1"/>
    <property type="molecule type" value="Genomic_DNA"/>
</dbReference>
<keyword evidence="2" id="KW-0677">Repeat</keyword>
<dbReference type="Gene3D" id="2.10.230.10">
    <property type="entry name" value="Heat shock protein DnaJ, cysteine-rich domain"/>
    <property type="match status" value="1"/>
</dbReference>
<evidence type="ECO:0000256" key="2">
    <source>
        <dbReference type="ARBA" id="ARBA00022737"/>
    </source>
</evidence>
<evidence type="ECO:0000259" key="8">
    <source>
        <dbReference type="PROSITE" id="PS51188"/>
    </source>
</evidence>
<proteinExistence type="inferred from homology"/>
<dbReference type="InterPro" id="IPR001623">
    <property type="entry name" value="DnaJ_domain"/>
</dbReference>
<accession>A0A814PBH6</accession>
<organism evidence="9 10">
    <name type="scientific">Rotaria sordida</name>
    <dbReference type="NCBI Taxonomy" id="392033"/>
    <lineage>
        <taxon>Eukaryota</taxon>
        <taxon>Metazoa</taxon>
        <taxon>Spiralia</taxon>
        <taxon>Gnathifera</taxon>
        <taxon>Rotifera</taxon>
        <taxon>Eurotatoria</taxon>
        <taxon>Bdelloidea</taxon>
        <taxon>Philodinida</taxon>
        <taxon>Philodinidae</taxon>
        <taxon>Rotaria</taxon>
    </lineage>
</organism>
<dbReference type="GO" id="GO:0005524">
    <property type="term" value="F:ATP binding"/>
    <property type="evidence" value="ECO:0007669"/>
    <property type="project" value="InterPro"/>
</dbReference>
<dbReference type="CDD" id="cd06257">
    <property type="entry name" value="DnaJ"/>
    <property type="match status" value="2"/>
</dbReference>
<dbReference type="InterPro" id="IPR001305">
    <property type="entry name" value="HSP_DnaJ_Cys-rich_dom"/>
</dbReference>
<dbReference type="Pfam" id="PF00226">
    <property type="entry name" value="DnaJ"/>
    <property type="match status" value="2"/>
</dbReference>
<feature type="region of interest" description="Disordered" evidence="6">
    <location>
        <begin position="439"/>
        <end position="471"/>
    </location>
</feature>
<dbReference type="CDD" id="cd10747">
    <property type="entry name" value="DnaJ_C"/>
    <property type="match status" value="1"/>
</dbReference>
<dbReference type="FunFam" id="2.10.230.10:FF:000001">
    <property type="entry name" value="DnaJ subfamily A member 2"/>
    <property type="match status" value="1"/>
</dbReference>
<dbReference type="HAMAP" id="MF_01152">
    <property type="entry name" value="DnaJ"/>
    <property type="match status" value="1"/>
</dbReference>
<dbReference type="FunFam" id="1.10.287.110:FF:000041">
    <property type="entry name" value="Chaperone protein DNAj, putative"/>
    <property type="match status" value="1"/>
</dbReference>
<evidence type="ECO:0000256" key="4">
    <source>
        <dbReference type="ARBA" id="ARBA00022833"/>
    </source>
</evidence>
<dbReference type="PRINTS" id="PR00625">
    <property type="entry name" value="JDOMAIN"/>
</dbReference>
<evidence type="ECO:0000313" key="10">
    <source>
        <dbReference type="Proteomes" id="UP000663882"/>
    </source>
</evidence>
<feature type="zinc finger region" description="CR-type" evidence="5">
    <location>
        <begin position="182"/>
        <end position="266"/>
    </location>
</feature>
<dbReference type="AlphaFoldDB" id="A0A814PBH6"/>
<feature type="domain" description="J" evidence="7">
    <location>
        <begin position="6"/>
        <end position="70"/>
    </location>
</feature>
<dbReference type="SMART" id="SM00271">
    <property type="entry name" value="DnaJ"/>
    <property type="match status" value="2"/>
</dbReference>
<dbReference type="InterPro" id="IPR008971">
    <property type="entry name" value="HSP40/DnaJ_pept-bd"/>
</dbReference>
<evidence type="ECO:0000256" key="3">
    <source>
        <dbReference type="ARBA" id="ARBA00022771"/>
    </source>
</evidence>
<dbReference type="SUPFAM" id="SSF49493">
    <property type="entry name" value="HSP40/DnaJ peptide-binding domain"/>
    <property type="match status" value="2"/>
</dbReference>
<dbReference type="InterPro" id="IPR044713">
    <property type="entry name" value="DNJA1/2-like"/>
</dbReference>
<dbReference type="GO" id="GO:0030544">
    <property type="term" value="F:Hsp70 protein binding"/>
    <property type="evidence" value="ECO:0007669"/>
    <property type="project" value="InterPro"/>
</dbReference>
<dbReference type="PROSITE" id="PS50076">
    <property type="entry name" value="DNAJ_2"/>
    <property type="match status" value="2"/>
</dbReference>
<feature type="compositionally biased region" description="Basic and acidic residues" evidence="6">
    <location>
        <begin position="439"/>
        <end position="451"/>
    </location>
</feature>
<dbReference type="Pfam" id="PF01556">
    <property type="entry name" value="DnaJ_C"/>
    <property type="match status" value="1"/>
</dbReference>
<dbReference type="Proteomes" id="UP000663882">
    <property type="component" value="Unassembled WGS sequence"/>
</dbReference>
<dbReference type="InterPro" id="IPR012724">
    <property type="entry name" value="DnaJ"/>
</dbReference>
<dbReference type="GO" id="GO:0051082">
    <property type="term" value="F:unfolded protein binding"/>
    <property type="evidence" value="ECO:0007669"/>
    <property type="project" value="InterPro"/>
</dbReference>
<dbReference type="GO" id="GO:0009408">
    <property type="term" value="P:response to heat"/>
    <property type="evidence" value="ECO:0007669"/>
    <property type="project" value="InterPro"/>
</dbReference>
<dbReference type="InterPro" id="IPR018253">
    <property type="entry name" value="DnaJ_domain_CS"/>
</dbReference>
<keyword evidence="1 5" id="KW-0479">Metal-binding</keyword>
<dbReference type="PROSITE" id="PS51188">
    <property type="entry name" value="ZF_CR"/>
    <property type="match status" value="1"/>
</dbReference>
<dbReference type="OrthoDB" id="550424at2759"/>
<comment type="caution">
    <text evidence="9">The sequence shown here is derived from an EMBL/GenBank/DDBJ whole genome shotgun (WGS) entry which is preliminary data.</text>
</comment>
<dbReference type="InterPro" id="IPR036869">
    <property type="entry name" value="J_dom_sf"/>
</dbReference>
<evidence type="ECO:0000256" key="1">
    <source>
        <dbReference type="ARBA" id="ARBA00022723"/>
    </source>
</evidence>
<protein>
    <submittedName>
        <fullName evidence="9">Uncharacterized protein</fullName>
    </submittedName>
</protein>
<evidence type="ECO:0000259" key="7">
    <source>
        <dbReference type="PROSITE" id="PS50076"/>
    </source>
</evidence>
<name>A0A814PBH6_9BILA</name>
<keyword evidence="3 5" id="KW-0863">Zinc-finger</keyword>
<dbReference type="GO" id="GO:0008270">
    <property type="term" value="F:zinc ion binding"/>
    <property type="evidence" value="ECO:0007669"/>
    <property type="project" value="UniProtKB-KW"/>
</dbReference>
<dbReference type="PANTHER" id="PTHR43888">
    <property type="entry name" value="DNAJ-LIKE-2, ISOFORM A-RELATED"/>
    <property type="match status" value="1"/>
</dbReference>
<keyword evidence="4 5" id="KW-0862">Zinc</keyword>
<feature type="domain" description="J" evidence="7">
    <location>
        <begin position="64"/>
        <end position="127"/>
    </location>
</feature>
<dbReference type="GO" id="GO:0006457">
    <property type="term" value="P:protein folding"/>
    <property type="evidence" value="ECO:0007669"/>
    <property type="project" value="InterPro"/>
</dbReference>
<evidence type="ECO:0000313" key="9">
    <source>
        <dbReference type="EMBL" id="CAF1105567.1"/>
    </source>
</evidence>
<gene>
    <name evidence="9" type="ORF">RFH988_LOCUS19553</name>
</gene>
<dbReference type="SUPFAM" id="SSF46565">
    <property type="entry name" value="Chaperone J-domain"/>
    <property type="match status" value="2"/>
</dbReference>
<sequence>MVKETKYYDVLGVQPNATVDEIKKAYRKLALKLHPDKNPDNDPEQFKQLSQACKFRLIMVKETKYYDILGVQPNATVDEIKKAYRKLALKLHPDKNPDNDPEQFKQLSQAYEVLSDEKKRSLYDQVGEQGLKEGAGAGGFHGSDPFDIFNMFFGGSFSNRQDNRGKNLVHQLGVSLEDLYNGAVRKLALQKNVICDKCEGRGGKQGAVSKCTTCNGSGFVTRVNQLAPGMIQQIRSHCSDCEGQGEKINAKDKCKTCDGKKIVRERKIIEVHIDKGMEDGKKITFSGEGDQEPGLEPGDIVIVLDEKEHSIFKRDKTDLHIKMPITLTETLCGFQKVIKTLDNRQLVITSLPEKKTSRLLFALGEIIKPGDIKCILNEGMPVYRNPLEKGRLVLHFDVKFPTKNEIRPENISKLETLLPSRSHVSIPMDAEECVLTEYDPRQSQRSNKNDIYDDDDPRVHGGPTQVNCATH</sequence>
<evidence type="ECO:0000256" key="5">
    <source>
        <dbReference type="PROSITE-ProRule" id="PRU00546"/>
    </source>
</evidence>
<dbReference type="PROSITE" id="PS00636">
    <property type="entry name" value="DNAJ_1"/>
    <property type="match status" value="1"/>
</dbReference>
<dbReference type="Gene3D" id="1.10.287.110">
    <property type="entry name" value="DnaJ domain"/>
    <property type="match status" value="2"/>
</dbReference>
<dbReference type="InterPro" id="IPR002939">
    <property type="entry name" value="DnaJ_C"/>
</dbReference>
<dbReference type="FunFam" id="2.60.260.20:FF:000003">
    <property type="entry name" value="DnaJ subfamily A member 2"/>
    <property type="match status" value="1"/>
</dbReference>
<dbReference type="Pfam" id="PF00684">
    <property type="entry name" value="DnaJ_CXXCXGXG"/>
    <property type="match status" value="1"/>
</dbReference>